<organism evidence="4 5">
    <name type="scientific">Roseospira navarrensis</name>
    <dbReference type="NCBI Taxonomy" id="140058"/>
    <lineage>
        <taxon>Bacteria</taxon>
        <taxon>Pseudomonadati</taxon>
        <taxon>Pseudomonadota</taxon>
        <taxon>Alphaproteobacteria</taxon>
        <taxon>Rhodospirillales</taxon>
        <taxon>Rhodospirillaceae</taxon>
        <taxon>Roseospira</taxon>
    </lineage>
</organism>
<dbReference type="Pfam" id="PF14096">
    <property type="entry name" value="DUF4274"/>
    <property type="match status" value="1"/>
</dbReference>
<keyword evidence="2" id="KW-0472">Membrane</keyword>
<evidence type="ECO:0000313" key="4">
    <source>
        <dbReference type="EMBL" id="MQX37056.1"/>
    </source>
</evidence>
<keyword evidence="2" id="KW-0812">Transmembrane</keyword>
<evidence type="ECO:0000256" key="1">
    <source>
        <dbReference type="SAM" id="MobiDB-lite"/>
    </source>
</evidence>
<comment type="caution">
    <text evidence="4">The sequence shown here is derived from an EMBL/GenBank/DDBJ whole genome shotgun (WGS) entry which is preliminary data.</text>
</comment>
<keyword evidence="5" id="KW-1185">Reference proteome</keyword>
<protein>
    <submittedName>
        <fullName evidence="4">DUF4274 domain-containing protein</fullName>
    </submittedName>
</protein>
<proteinExistence type="predicted"/>
<accession>A0A7X2D3R8</accession>
<evidence type="ECO:0000313" key="5">
    <source>
        <dbReference type="Proteomes" id="UP000434582"/>
    </source>
</evidence>
<dbReference type="OrthoDB" id="7431744at2"/>
<name>A0A7X2D3R8_9PROT</name>
<sequence>MGDHGRQSIRLGKGGRLADRRAHTGKRIQRLFTRPGSGSRITAFAGATSWPPDGNSPGPGSARTAMFPCTLYSDDPEDRAFGDDLWTWLKEQPQDAWLLWMRTANWDNADGIFDRMLDDPNCDLAIVSWLFWASDPGYHLKNPDRLDQSLPGKILRNLDKGYYTNADLFYDTFSVIDNAHAYIACLEEMREKGINPLFALPRPLCGPFNGRRARIPNAYDPETEEGLRQVFEHMNGRLPRSEEAYWRDQTAGGNLAIMKYLALPKVPDDPLTAFAHLDDVGYMEAIFGRHKKYLRARKRLVIDYMWDPKNMRSLHYTTRGNSLKQVSMVWKYSTIFGRIGLLFILFGLLAAIAMSINMARDWFAS</sequence>
<gene>
    <name evidence="4" type="ORF">GHC57_11060</name>
</gene>
<reference evidence="4 5" key="1">
    <citation type="submission" date="2019-10" db="EMBL/GenBank/DDBJ databases">
        <title>Draft whole-genome sequence of the purple nonsulfur photosynthetic bacterium Roseospira navarrensis DSM 15114.</title>
        <authorList>
            <person name="Kyndt J.A."/>
            <person name="Meyer T.E."/>
        </authorList>
    </citation>
    <scope>NUCLEOTIDE SEQUENCE [LARGE SCALE GENOMIC DNA]</scope>
    <source>
        <strain evidence="4 5">DSM 15114</strain>
    </source>
</reference>
<evidence type="ECO:0000256" key="2">
    <source>
        <dbReference type="SAM" id="Phobius"/>
    </source>
</evidence>
<keyword evidence="2" id="KW-1133">Transmembrane helix</keyword>
<evidence type="ECO:0000259" key="3">
    <source>
        <dbReference type="Pfam" id="PF14096"/>
    </source>
</evidence>
<dbReference type="EMBL" id="WIVE01000032">
    <property type="protein sequence ID" value="MQX37056.1"/>
    <property type="molecule type" value="Genomic_DNA"/>
</dbReference>
<feature type="region of interest" description="Disordered" evidence="1">
    <location>
        <begin position="1"/>
        <end position="21"/>
    </location>
</feature>
<dbReference type="InterPro" id="IPR025369">
    <property type="entry name" value="DUF4274"/>
</dbReference>
<dbReference type="Proteomes" id="UP000434582">
    <property type="component" value="Unassembled WGS sequence"/>
</dbReference>
<dbReference type="AlphaFoldDB" id="A0A7X2D3R8"/>
<feature type="domain" description="DUF4274" evidence="3">
    <location>
        <begin position="93"/>
        <end position="149"/>
    </location>
</feature>
<feature type="transmembrane region" description="Helical" evidence="2">
    <location>
        <begin position="335"/>
        <end position="356"/>
    </location>
</feature>